<gene>
    <name evidence="3" type="ORF">SSX86_016096</name>
</gene>
<feature type="compositionally biased region" description="Low complexity" evidence="1">
    <location>
        <begin position="25"/>
        <end position="40"/>
    </location>
</feature>
<feature type="region of interest" description="Disordered" evidence="1">
    <location>
        <begin position="1"/>
        <end position="40"/>
    </location>
</feature>
<sequence>MPIETRQSKRRRTSVAESSDSVTQRLSAAGSSLPPSPAARSRSSYFGAAYEAAFRARLRGQTHPTTGAQAAATTPAQAAARNSLSARTRNATPAALTSRRRGRNRGAVAAMAASQKYPYEDLGDCSCICEFCGASFWFAERVKSSPLNEPPRYNMCCRGGRVKLPFPKQPPPELKALFQNRSFLLNIRRYNSMFAMTSFGADVDDSINKGGGPYVFKVAGQVSHVLGTLCPVGPKQPKFLQLYIYDTANEVSNRMSFFNENGRNKLKADVVSSLLRILDDHNVLVRLFRTARDICVADSPEFYIRLYHGDNRHPYETPTIGTLGAIIYDNDPASRDFDIIVHSRDGFPQRVSNLHTSYMSLQYPLLFPYGEPGWSPSLRIPSTSSDTDTRLSMNMFYSYQIHDRPGTYTVLLDAGRLLQQYLVDAYICIERNRLDYIQANQNSLRTEFLSGVHDAISRGDTEGHSVGKRVFLPSSFTGGPRYMYKHYQDALAICRVHGNPQYFITFTCNAKWPEITRHLTRNPLLTAQDIPQIVSRVFEMKVHSFMSFLKDSVRLQCTAGTRLFVDPGLPEKKEMAAYFRNARNGMPVVRLSLRAVSEVHPVPGYPITEIPHVYQQTPITLLNDVVPPPISQLIGSRWIFSVTRGHAWSETMLQFVATTVSQVPPPQLPPLNQAPVDPGTSEDRFETEQNAGNNINFAA</sequence>
<feature type="domain" description="Helitron helicase-like" evidence="2">
    <location>
        <begin position="396"/>
        <end position="550"/>
    </location>
</feature>
<dbReference type="PANTHER" id="PTHR45786:SF74">
    <property type="entry name" value="ATP-DEPENDENT DNA HELICASE"/>
    <property type="match status" value="1"/>
</dbReference>
<evidence type="ECO:0000313" key="3">
    <source>
        <dbReference type="EMBL" id="KAK9064714.1"/>
    </source>
</evidence>
<dbReference type="AlphaFoldDB" id="A0AAP0CXF6"/>
<protein>
    <recommendedName>
        <fullName evidence="2">Helitron helicase-like domain-containing protein</fullName>
    </recommendedName>
</protein>
<organism evidence="3 4">
    <name type="scientific">Deinandra increscens subsp. villosa</name>
    <dbReference type="NCBI Taxonomy" id="3103831"/>
    <lineage>
        <taxon>Eukaryota</taxon>
        <taxon>Viridiplantae</taxon>
        <taxon>Streptophyta</taxon>
        <taxon>Embryophyta</taxon>
        <taxon>Tracheophyta</taxon>
        <taxon>Spermatophyta</taxon>
        <taxon>Magnoliopsida</taxon>
        <taxon>eudicotyledons</taxon>
        <taxon>Gunneridae</taxon>
        <taxon>Pentapetalae</taxon>
        <taxon>asterids</taxon>
        <taxon>campanulids</taxon>
        <taxon>Asterales</taxon>
        <taxon>Asteraceae</taxon>
        <taxon>Asteroideae</taxon>
        <taxon>Heliantheae alliance</taxon>
        <taxon>Madieae</taxon>
        <taxon>Madiinae</taxon>
        <taxon>Deinandra</taxon>
    </lineage>
</organism>
<proteinExistence type="predicted"/>
<name>A0AAP0CXF6_9ASTR</name>
<evidence type="ECO:0000259" key="2">
    <source>
        <dbReference type="Pfam" id="PF14214"/>
    </source>
</evidence>
<dbReference type="Pfam" id="PF14214">
    <property type="entry name" value="Helitron_like_N"/>
    <property type="match status" value="1"/>
</dbReference>
<feature type="region of interest" description="Disordered" evidence="1">
    <location>
        <begin position="664"/>
        <end position="699"/>
    </location>
</feature>
<feature type="compositionally biased region" description="Polar residues" evidence="1">
    <location>
        <begin position="688"/>
        <end position="699"/>
    </location>
</feature>
<feature type="compositionally biased region" description="Low complexity" evidence="1">
    <location>
        <begin position="62"/>
        <end position="80"/>
    </location>
</feature>
<dbReference type="PANTHER" id="PTHR45786">
    <property type="entry name" value="DNA BINDING PROTEIN-LIKE"/>
    <property type="match status" value="1"/>
</dbReference>
<feature type="compositionally biased region" description="Polar residues" evidence="1">
    <location>
        <begin position="82"/>
        <end position="91"/>
    </location>
</feature>
<accession>A0AAP0CXF6</accession>
<evidence type="ECO:0000256" key="1">
    <source>
        <dbReference type="SAM" id="MobiDB-lite"/>
    </source>
</evidence>
<feature type="region of interest" description="Disordered" evidence="1">
    <location>
        <begin position="62"/>
        <end position="104"/>
    </location>
</feature>
<dbReference type="EMBL" id="JBCNJP010000017">
    <property type="protein sequence ID" value="KAK9064714.1"/>
    <property type="molecule type" value="Genomic_DNA"/>
</dbReference>
<dbReference type="InterPro" id="IPR025476">
    <property type="entry name" value="Helitron_helicase-like"/>
</dbReference>
<comment type="caution">
    <text evidence="3">The sequence shown here is derived from an EMBL/GenBank/DDBJ whole genome shotgun (WGS) entry which is preliminary data.</text>
</comment>
<reference evidence="3 4" key="1">
    <citation type="submission" date="2024-04" db="EMBL/GenBank/DDBJ databases">
        <title>The reference genome of an endangered Asteraceae, Deinandra increscens subsp. villosa, native to the Central Coast of California.</title>
        <authorList>
            <person name="Guilliams M."/>
            <person name="Hasenstab-Lehman K."/>
            <person name="Meyer R."/>
            <person name="Mcevoy S."/>
        </authorList>
    </citation>
    <scope>NUCLEOTIDE SEQUENCE [LARGE SCALE GENOMIC DNA]</scope>
    <source>
        <tissue evidence="3">Leaf</tissue>
    </source>
</reference>
<dbReference type="Proteomes" id="UP001408789">
    <property type="component" value="Unassembled WGS sequence"/>
</dbReference>
<evidence type="ECO:0000313" key="4">
    <source>
        <dbReference type="Proteomes" id="UP001408789"/>
    </source>
</evidence>
<keyword evidence="4" id="KW-1185">Reference proteome</keyword>
<feature type="compositionally biased region" description="Polar residues" evidence="1">
    <location>
        <begin position="15"/>
        <end position="24"/>
    </location>
</feature>